<dbReference type="AlphaFoldDB" id="A0A2A5T4J9"/>
<organism evidence="1 2">
    <name type="scientific">Candidatus Enterovibrio escicola</name>
    <dbReference type="NCBI Taxonomy" id="1927127"/>
    <lineage>
        <taxon>Bacteria</taxon>
        <taxon>Pseudomonadati</taxon>
        <taxon>Pseudomonadota</taxon>
        <taxon>Gammaproteobacteria</taxon>
        <taxon>Vibrionales</taxon>
        <taxon>Vibrionaceae</taxon>
        <taxon>Enterovibrio</taxon>
    </lineage>
</organism>
<sequence>MFMQGILVWLLIWRNQLTGDTSFFFIHTPEITIAYISIHE</sequence>
<keyword evidence="2" id="KW-1185">Reference proteome</keyword>
<dbReference type="EMBL" id="NBYY01000011">
    <property type="protein sequence ID" value="PCS23097.1"/>
    <property type="molecule type" value="Genomic_DNA"/>
</dbReference>
<dbReference type="Proteomes" id="UP000219020">
    <property type="component" value="Unassembled WGS sequence"/>
</dbReference>
<proteinExistence type="predicted"/>
<name>A0A2A5T4J9_9GAMM</name>
<evidence type="ECO:0000313" key="2">
    <source>
        <dbReference type="Proteomes" id="UP000219020"/>
    </source>
</evidence>
<protein>
    <submittedName>
        <fullName evidence="1">Uncharacterized protein</fullName>
    </submittedName>
</protein>
<accession>A0A2A5T4J9</accession>
<evidence type="ECO:0000313" key="1">
    <source>
        <dbReference type="EMBL" id="PCS23097.1"/>
    </source>
</evidence>
<gene>
    <name evidence="1" type="ORF">BTN49_1092</name>
</gene>
<reference evidence="2" key="1">
    <citation type="submission" date="2017-04" db="EMBL/GenBank/DDBJ databases">
        <title>Genome evolution of the luminous symbionts of deep sea anglerfish.</title>
        <authorList>
            <person name="Hendry T.A."/>
        </authorList>
    </citation>
    <scope>NUCLEOTIDE SEQUENCE [LARGE SCALE GENOMIC DNA]</scope>
</reference>
<comment type="caution">
    <text evidence="1">The sequence shown here is derived from an EMBL/GenBank/DDBJ whole genome shotgun (WGS) entry which is preliminary data.</text>
</comment>